<organism evidence="10 11">
    <name type="scientific">Marinobacterium lutimaris</name>
    <dbReference type="NCBI Taxonomy" id="568106"/>
    <lineage>
        <taxon>Bacteria</taxon>
        <taxon>Pseudomonadati</taxon>
        <taxon>Pseudomonadota</taxon>
        <taxon>Gammaproteobacteria</taxon>
        <taxon>Oceanospirillales</taxon>
        <taxon>Oceanospirillaceae</taxon>
        <taxon>Marinobacterium</taxon>
    </lineage>
</organism>
<feature type="domain" description="Virulence factor membrane-bound polymerase C-terminal" evidence="9">
    <location>
        <begin position="388"/>
        <end position="571"/>
    </location>
</feature>
<dbReference type="Pfam" id="PF04932">
    <property type="entry name" value="Wzy_C"/>
    <property type="match status" value="1"/>
</dbReference>
<comment type="subcellular location">
    <subcellularLocation>
        <location evidence="1">Membrane</location>
        <topology evidence="1">Multi-pass membrane protein</topology>
    </subcellularLocation>
</comment>
<proteinExistence type="predicted"/>
<protein>
    <submittedName>
        <fullName evidence="10">O-antigen polymerase</fullName>
    </submittedName>
</protein>
<feature type="transmembrane region" description="Helical" evidence="7">
    <location>
        <begin position="130"/>
        <end position="151"/>
    </location>
</feature>
<keyword evidence="3 7" id="KW-1133">Transmembrane helix</keyword>
<keyword evidence="2 7" id="KW-0812">Transmembrane</keyword>
<feature type="transmembrane region" description="Helical" evidence="7">
    <location>
        <begin position="100"/>
        <end position="118"/>
    </location>
</feature>
<dbReference type="PANTHER" id="PTHR37422:SF21">
    <property type="entry name" value="EXOQ-LIKE PROTEIN"/>
    <property type="match status" value="1"/>
</dbReference>
<evidence type="ECO:0000256" key="6">
    <source>
        <dbReference type="SAM" id="MobiDB-lite"/>
    </source>
</evidence>
<feature type="compositionally biased region" description="Low complexity" evidence="6">
    <location>
        <begin position="586"/>
        <end position="602"/>
    </location>
</feature>
<dbReference type="InterPro" id="IPR051533">
    <property type="entry name" value="WaaL-like"/>
</dbReference>
<dbReference type="Proteomes" id="UP000236745">
    <property type="component" value="Unassembled WGS sequence"/>
</dbReference>
<dbReference type="PANTHER" id="PTHR37422">
    <property type="entry name" value="TEICHURONIC ACID BIOSYNTHESIS PROTEIN TUAE"/>
    <property type="match status" value="1"/>
</dbReference>
<dbReference type="EMBL" id="FNVQ01000001">
    <property type="protein sequence ID" value="SEF76575.1"/>
    <property type="molecule type" value="Genomic_DNA"/>
</dbReference>
<keyword evidence="5" id="KW-0802">TPR repeat</keyword>
<dbReference type="Pfam" id="PF11846">
    <property type="entry name" value="Wzy_C_2"/>
    <property type="match status" value="1"/>
</dbReference>
<feature type="transmembrane region" description="Helical" evidence="7">
    <location>
        <begin position="15"/>
        <end position="32"/>
    </location>
</feature>
<evidence type="ECO:0000256" key="1">
    <source>
        <dbReference type="ARBA" id="ARBA00004141"/>
    </source>
</evidence>
<evidence type="ECO:0000256" key="3">
    <source>
        <dbReference type="ARBA" id="ARBA00022989"/>
    </source>
</evidence>
<feature type="transmembrane region" description="Helical" evidence="7">
    <location>
        <begin position="352"/>
        <end position="375"/>
    </location>
</feature>
<evidence type="ECO:0000313" key="11">
    <source>
        <dbReference type="Proteomes" id="UP000236745"/>
    </source>
</evidence>
<feature type="transmembrane region" description="Helical" evidence="7">
    <location>
        <begin position="445"/>
        <end position="463"/>
    </location>
</feature>
<feature type="transmembrane region" description="Helical" evidence="7">
    <location>
        <begin position="227"/>
        <end position="245"/>
    </location>
</feature>
<accession>A0A1H5UNE5</accession>
<dbReference type="RefSeq" id="WP_160115433.1">
    <property type="nucleotide sequence ID" value="NZ_FNVQ01000001.1"/>
</dbReference>
<feature type="domain" description="O-antigen ligase-related" evidence="8">
    <location>
        <begin position="212"/>
        <end position="367"/>
    </location>
</feature>
<feature type="transmembrane region" description="Helical" evidence="7">
    <location>
        <begin position="76"/>
        <end position="94"/>
    </location>
</feature>
<dbReference type="InterPro" id="IPR021797">
    <property type="entry name" value="Wzy_C_2"/>
</dbReference>
<feature type="transmembrane region" description="Helical" evidence="7">
    <location>
        <begin position="203"/>
        <end position="221"/>
    </location>
</feature>
<dbReference type="InterPro" id="IPR019734">
    <property type="entry name" value="TPR_rpt"/>
</dbReference>
<evidence type="ECO:0000259" key="8">
    <source>
        <dbReference type="Pfam" id="PF04932"/>
    </source>
</evidence>
<keyword evidence="4 7" id="KW-0472">Membrane</keyword>
<evidence type="ECO:0000256" key="5">
    <source>
        <dbReference type="PROSITE-ProRule" id="PRU00339"/>
    </source>
</evidence>
<evidence type="ECO:0000259" key="9">
    <source>
        <dbReference type="Pfam" id="PF11846"/>
    </source>
</evidence>
<dbReference type="AlphaFoldDB" id="A0A1H5UNE5"/>
<evidence type="ECO:0000256" key="7">
    <source>
        <dbReference type="SAM" id="Phobius"/>
    </source>
</evidence>
<evidence type="ECO:0000256" key="2">
    <source>
        <dbReference type="ARBA" id="ARBA00022692"/>
    </source>
</evidence>
<gene>
    <name evidence="10" type="ORF">SAMN05444390_101443</name>
</gene>
<feature type="transmembrane region" description="Helical" evidence="7">
    <location>
        <begin position="404"/>
        <end position="424"/>
    </location>
</feature>
<evidence type="ECO:0000256" key="4">
    <source>
        <dbReference type="ARBA" id="ARBA00023136"/>
    </source>
</evidence>
<dbReference type="InterPro" id="IPR007016">
    <property type="entry name" value="O-antigen_ligase-rel_domated"/>
</dbReference>
<dbReference type="PROSITE" id="PS50005">
    <property type="entry name" value="TPR"/>
    <property type="match status" value="1"/>
</dbReference>
<dbReference type="GO" id="GO:0016020">
    <property type="term" value="C:membrane"/>
    <property type="evidence" value="ECO:0007669"/>
    <property type="project" value="UniProtKB-SubCell"/>
</dbReference>
<feature type="transmembrane region" description="Helical" evidence="7">
    <location>
        <begin position="44"/>
        <end position="64"/>
    </location>
</feature>
<evidence type="ECO:0000313" key="10">
    <source>
        <dbReference type="EMBL" id="SEF76575.1"/>
    </source>
</evidence>
<name>A0A1H5UNE5_9GAMM</name>
<reference evidence="10 11" key="1">
    <citation type="submission" date="2016-10" db="EMBL/GenBank/DDBJ databases">
        <authorList>
            <person name="de Groot N.N."/>
        </authorList>
    </citation>
    <scope>NUCLEOTIDE SEQUENCE [LARGE SCALE GENOMIC DNA]</scope>
    <source>
        <strain evidence="10 11">DSM 22012</strain>
    </source>
</reference>
<dbReference type="OrthoDB" id="5596698at2"/>
<feature type="repeat" description="TPR" evidence="5">
    <location>
        <begin position="533"/>
        <end position="566"/>
    </location>
</feature>
<keyword evidence="11" id="KW-1185">Reference proteome</keyword>
<feature type="region of interest" description="Disordered" evidence="6">
    <location>
        <begin position="583"/>
        <end position="602"/>
    </location>
</feature>
<sequence length="602" mass="66449">MPTLERTAGTRDQRVFFITFTLLALVAPFYYQPNLGGEGLFLPYNASIWMAGLLVIASGIMTLMNSDKVVVPRHTWMLMLFPAGIILGGFLTGIDRPSEWLIRLGVIGGGMLFWFMLFQHRLNRRQIDAAIYLLLAGIMLQGMIGLIQMLPDNPLLQWIPWVSGKTAPAGIYQQPNLQASMMATGLALALYQATTPAFSKLHWPFKALVFITLFLCASNVMLSGSRVGLLGGLAAVIFISAGRYRQLGRHKVITLTAIIAIAAGATAGSTINSGALKAVAKMDRLTAGEGVSSDARPHIYSIAWRSFLDAPLEGHGIGSFQKVFQDQRPAYYAETPGYKIDDKRFSHPHNELLYWMVEGGVIALASIAAAALAVLWQLIQSGWQRGVAMAGLLIPLSLHTQVELPFYISNVHWFVFLFLLFLAFQPGRNIKQLRMSGSARSTCSIVTLLAPALLVMFLTHSLLANAGLIQYLRSKGAELKHLQPGLNDLYFREISQYYLLRTLLYSDIHNGTRDNTQDFINWAEDFLAQIPDKQTYQDLARAYLHIGNRSKAIATMDEVHAIYPDDQRLARFTKEVKEGKVSLENGASGAASQAQPQASQGQ</sequence>
<feature type="transmembrane region" description="Helical" evidence="7">
    <location>
        <begin position="252"/>
        <end position="271"/>
    </location>
</feature>